<proteinExistence type="predicted"/>
<reference evidence="3" key="1">
    <citation type="submission" date="2020-05" db="EMBL/GenBank/DDBJ databases">
        <authorList>
            <person name="Chiriac C."/>
            <person name="Salcher M."/>
            <person name="Ghai R."/>
            <person name="Kavagutti S V."/>
        </authorList>
    </citation>
    <scope>NUCLEOTIDE SEQUENCE</scope>
</reference>
<evidence type="ECO:0000313" key="2">
    <source>
        <dbReference type="EMBL" id="CAB4192188.1"/>
    </source>
</evidence>
<dbReference type="EMBL" id="LR797065">
    <property type="protein sequence ID" value="CAB4184721.1"/>
    <property type="molecule type" value="Genomic_DNA"/>
</dbReference>
<accession>A0A6J5SMT2</accession>
<evidence type="ECO:0000313" key="4">
    <source>
        <dbReference type="EMBL" id="CAB5230391.1"/>
    </source>
</evidence>
<gene>
    <name evidence="1" type="ORF">UFOVP1128_33</name>
    <name evidence="2" type="ORF">UFOVP1237_13</name>
    <name evidence="3" type="ORF">UFOVP1489_7</name>
    <name evidence="4" type="ORF">UFOVP1575_10</name>
</gene>
<dbReference type="EMBL" id="LR797184">
    <property type="protein sequence ID" value="CAB4192188.1"/>
    <property type="molecule type" value="Genomic_DNA"/>
</dbReference>
<sequence length="131" mass="13889">MANEIQIITSIQVTKGNIRLQFMPNSISPTLTGNPSSLMVQTLTSTNYANLTINTNVTNGGWTWFRNISTATGTTPTIYIASSLSSAAGTSFPFAALLPSEFAITRNSVTSFSAKLDTTNSADLQFGILSA</sequence>
<protein>
    <submittedName>
        <fullName evidence="3">Uncharacterized protein</fullName>
    </submittedName>
</protein>
<evidence type="ECO:0000313" key="3">
    <source>
        <dbReference type="EMBL" id="CAB4216312.1"/>
    </source>
</evidence>
<name>A0A6J5SMT2_9CAUD</name>
<dbReference type="EMBL" id="LR797438">
    <property type="protein sequence ID" value="CAB4216312.1"/>
    <property type="molecule type" value="Genomic_DNA"/>
</dbReference>
<evidence type="ECO:0000313" key="1">
    <source>
        <dbReference type="EMBL" id="CAB4184721.1"/>
    </source>
</evidence>
<dbReference type="EMBL" id="LR798418">
    <property type="protein sequence ID" value="CAB5230391.1"/>
    <property type="molecule type" value="Genomic_DNA"/>
</dbReference>
<organism evidence="3">
    <name type="scientific">uncultured Caudovirales phage</name>
    <dbReference type="NCBI Taxonomy" id="2100421"/>
    <lineage>
        <taxon>Viruses</taxon>
        <taxon>Duplodnaviria</taxon>
        <taxon>Heunggongvirae</taxon>
        <taxon>Uroviricota</taxon>
        <taxon>Caudoviricetes</taxon>
        <taxon>Peduoviridae</taxon>
        <taxon>Maltschvirus</taxon>
        <taxon>Maltschvirus maltsch</taxon>
    </lineage>
</organism>